<reference evidence="10 11" key="1">
    <citation type="submission" date="2022-06" db="EMBL/GenBank/DDBJ databases">
        <title>Dyella sp. Sa strain:Sa Genome sequencing.</title>
        <authorList>
            <person name="Park S."/>
        </authorList>
    </citation>
    <scope>NUCLEOTIDE SEQUENCE [LARGE SCALE GENOMIC DNA]</scope>
    <source>
        <strain evidence="10 11">Sa</strain>
    </source>
</reference>
<organism evidence="10 11">
    <name type="scientific">Dyella lutea</name>
    <dbReference type="NCBI Taxonomy" id="2950441"/>
    <lineage>
        <taxon>Bacteria</taxon>
        <taxon>Pseudomonadati</taxon>
        <taxon>Pseudomonadota</taxon>
        <taxon>Gammaproteobacteria</taxon>
        <taxon>Lysobacterales</taxon>
        <taxon>Rhodanobacteraceae</taxon>
        <taxon>Dyella</taxon>
    </lineage>
</organism>
<dbReference type="SMART" id="SM00387">
    <property type="entry name" value="HATPase_c"/>
    <property type="match status" value="1"/>
</dbReference>
<dbReference type="Pfam" id="PF07495">
    <property type="entry name" value="Y_Y_Y"/>
    <property type="match status" value="1"/>
</dbReference>
<feature type="transmembrane region" description="Helical" evidence="7">
    <location>
        <begin position="774"/>
        <end position="795"/>
    </location>
</feature>
<evidence type="ECO:0000256" key="1">
    <source>
        <dbReference type="ARBA" id="ARBA00000085"/>
    </source>
</evidence>
<comment type="caution">
    <text evidence="10">The sequence shown here is derived from an EMBL/GenBank/DDBJ whole genome shotgun (WGS) entry which is preliminary data.</text>
</comment>
<dbReference type="SUPFAM" id="SSF63829">
    <property type="entry name" value="Calcium-dependent phosphotriesterase"/>
    <property type="match status" value="2"/>
</dbReference>
<dbReference type="InterPro" id="IPR011123">
    <property type="entry name" value="Y_Y_Y"/>
</dbReference>
<keyword evidence="5" id="KW-0418">Kinase</keyword>
<dbReference type="Gene3D" id="3.40.50.2300">
    <property type="match status" value="1"/>
</dbReference>
<evidence type="ECO:0000259" key="8">
    <source>
        <dbReference type="PROSITE" id="PS50109"/>
    </source>
</evidence>
<evidence type="ECO:0000256" key="6">
    <source>
        <dbReference type="PROSITE-ProRule" id="PRU00169"/>
    </source>
</evidence>
<sequence>MVSLLFGWMFALAATAGGAPATAHPAAPPLATPQFRRYGIADGLPGAAVNAVMQDREGMMWFGGSGGVSRYDGAGFTTWVHEPDDPASLGSQDVTQLMDAGDGTVWIGTGDAGVDRLDPATGRVRHWRHDDKRADSLSDDVVYSLALAPDRSLWIGTAAGLDHLSADGRTLAHVPYLAAFGGKPGTRDTVVGALRAEADGTLWIGTWSGVLLKRLSDGHIERVPVRNVSDKPNQIWRIEGSGADLRIGTKFGLYRIVDGVAQPAYTAAQMSPGYVFASTRDRAGRLWMATLHGVVLDDPRSGLHAFHRQPLLVGGLPGEWTWRVLADREGGVWLTFYDGGVAYLPPNWQNFARFTHVPDDPGSLSDSMASGVAPAADGTLWIGEPGRIDRLDPVTGKVEHVLSDLKTDPVAMVEQDGALWFTLRGLLERYADGRKQTVDPQRRWLKRPEILASGGPGVLYATVSGAAIVRIDTRTQAITPVPMPPDANQPDLRPAALGLADGVLWYANHEGVMHWDSALGRLAFVPGVPRGEDVLGVSFDAAGFWLIRQDRLEHYRWNDHRATRDRVVDASNGWRAPVVRDLYEDAKGALWIFTETGLWRLEPGATRLHRLGAEDGLMNSEFLGGVAQPVSGGPVYAPTHGGVVGFDPEQLDERGVPTRAPPVSLAAISVRGRDARTLSGEGLRQLDLGWRDRDLRVKARVASFVNPAGNRYRFRLVGLDHDWVDLGAHGEREFAGLRPGDYTLQVMAAGPDGPWGQLAVPLAIHVQAPPWDRWWAWAGYALVAVATAAALALAWRRREAQRHRMQMAEQQRLLAEQANAAKTQFLATLSHEIRTPMTGVIGMAELLLATPLQPGQREYAQAMQRSGTMLLKLLNDALDLARIEAGRFELEPAPFAPRQLLDDVARLVDGQARAKGIDFRLEIAADLPVSLMGDMLRIEQILLNLATNAVKFTEHGSITLCGQRIPGGVMFSVSDTGPGIPEASQSRLFGRFEQAEGPQRRAGSGLGLAICRELVTLMGGSIELESRLGQGSTFRVRLPLAELAPVAAALPATASPSPAWQVLLVEDDITVAAVIRGLLERQGHAVVHVANGLSALAELERGPPDVLLLDLDLPGLDGFQLARLIRQRECGREHLAIVAITARSGGDEELRARQAGMDGFLRKPLSGAQLARAMEAAMASAAVPA</sequence>
<dbReference type="CDD" id="cd17546">
    <property type="entry name" value="REC_hyHK_CKI1_RcsC-like"/>
    <property type="match status" value="1"/>
</dbReference>
<proteinExistence type="predicted"/>
<dbReference type="PRINTS" id="PR00344">
    <property type="entry name" value="BCTRLSENSOR"/>
</dbReference>
<dbReference type="InterPro" id="IPR004358">
    <property type="entry name" value="Sig_transdc_His_kin-like_C"/>
</dbReference>
<evidence type="ECO:0000256" key="2">
    <source>
        <dbReference type="ARBA" id="ARBA00012438"/>
    </source>
</evidence>
<keyword evidence="7" id="KW-0812">Transmembrane</keyword>
<gene>
    <name evidence="10" type="ORF">NC595_05425</name>
</gene>
<dbReference type="SMART" id="SM00388">
    <property type="entry name" value="HisKA"/>
    <property type="match status" value="1"/>
</dbReference>
<dbReference type="InterPro" id="IPR011006">
    <property type="entry name" value="CheY-like_superfamily"/>
</dbReference>
<dbReference type="InterPro" id="IPR001789">
    <property type="entry name" value="Sig_transdc_resp-reg_receiver"/>
</dbReference>
<dbReference type="GO" id="GO:0005524">
    <property type="term" value="F:ATP binding"/>
    <property type="evidence" value="ECO:0007669"/>
    <property type="project" value="UniProtKB-KW"/>
</dbReference>
<evidence type="ECO:0000256" key="7">
    <source>
        <dbReference type="SAM" id="Phobius"/>
    </source>
</evidence>
<dbReference type="InterPro" id="IPR003594">
    <property type="entry name" value="HATPase_dom"/>
</dbReference>
<dbReference type="SUPFAM" id="SSF47384">
    <property type="entry name" value="Homodimeric domain of signal transducing histidine kinase"/>
    <property type="match status" value="1"/>
</dbReference>
<feature type="domain" description="Histidine kinase" evidence="8">
    <location>
        <begin position="828"/>
        <end position="1042"/>
    </location>
</feature>
<dbReference type="Gene3D" id="3.30.565.10">
    <property type="entry name" value="Histidine kinase-like ATPase, C-terminal domain"/>
    <property type="match status" value="1"/>
</dbReference>
<dbReference type="Proteomes" id="UP001204615">
    <property type="component" value="Unassembled WGS sequence"/>
</dbReference>
<dbReference type="PANTHER" id="PTHR43047:SF72">
    <property type="entry name" value="OSMOSENSING HISTIDINE PROTEIN KINASE SLN1"/>
    <property type="match status" value="1"/>
</dbReference>
<dbReference type="InterPro" id="IPR036890">
    <property type="entry name" value="HATPase_C_sf"/>
</dbReference>
<dbReference type="InterPro" id="IPR015943">
    <property type="entry name" value="WD40/YVTN_repeat-like_dom_sf"/>
</dbReference>
<dbReference type="CDD" id="cd00082">
    <property type="entry name" value="HisKA"/>
    <property type="match status" value="1"/>
</dbReference>
<evidence type="ECO:0000256" key="4">
    <source>
        <dbReference type="ARBA" id="ARBA00022679"/>
    </source>
</evidence>
<evidence type="ECO:0000259" key="9">
    <source>
        <dbReference type="PROSITE" id="PS50110"/>
    </source>
</evidence>
<dbReference type="CDD" id="cd16922">
    <property type="entry name" value="HATPase_EvgS-ArcB-TorS-like"/>
    <property type="match status" value="1"/>
</dbReference>
<dbReference type="RefSeq" id="WP_253565261.1">
    <property type="nucleotide sequence ID" value="NZ_JAMZEK010000001.1"/>
</dbReference>
<name>A0ABT1F7Z3_9GAMM</name>
<comment type="catalytic activity">
    <reaction evidence="1">
        <text>ATP + protein L-histidine = ADP + protein N-phospho-L-histidine.</text>
        <dbReference type="EC" id="2.7.13.3"/>
    </reaction>
</comment>
<dbReference type="SUPFAM" id="SSF52172">
    <property type="entry name" value="CheY-like"/>
    <property type="match status" value="1"/>
</dbReference>
<dbReference type="Gene3D" id="2.60.40.10">
    <property type="entry name" value="Immunoglobulins"/>
    <property type="match status" value="1"/>
</dbReference>
<dbReference type="InterPro" id="IPR036097">
    <property type="entry name" value="HisK_dim/P_sf"/>
</dbReference>
<dbReference type="SUPFAM" id="SSF55874">
    <property type="entry name" value="ATPase domain of HSP90 chaperone/DNA topoisomerase II/histidine kinase"/>
    <property type="match status" value="1"/>
</dbReference>
<evidence type="ECO:0000256" key="5">
    <source>
        <dbReference type="ARBA" id="ARBA00022777"/>
    </source>
</evidence>
<keyword evidence="7" id="KW-1133">Transmembrane helix</keyword>
<dbReference type="EC" id="2.7.13.3" evidence="2"/>
<evidence type="ECO:0000256" key="3">
    <source>
        <dbReference type="ARBA" id="ARBA00022553"/>
    </source>
</evidence>
<keyword evidence="4" id="KW-0808">Transferase</keyword>
<dbReference type="InterPro" id="IPR013783">
    <property type="entry name" value="Ig-like_fold"/>
</dbReference>
<accession>A0ABT1F7Z3</accession>
<keyword evidence="3 6" id="KW-0597">Phosphoprotein</keyword>
<dbReference type="EMBL" id="JAMZEK010000001">
    <property type="protein sequence ID" value="MCP1373495.1"/>
    <property type="molecule type" value="Genomic_DNA"/>
</dbReference>
<dbReference type="SMART" id="SM00448">
    <property type="entry name" value="REC"/>
    <property type="match status" value="1"/>
</dbReference>
<evidence type="ECO:0000313" key="11">
    <source>
        <dbReference type="Proteomes" id="UP001204615"/>
    </source>
</evidence>
<evidence type="ECO:0000313" key="10">
    <source>
        <dbReference type="EMBL" id="MCP1373495.1"/>
    </source>
</evidence>
<dbReference type="InterPro" id="IPR005467">
    <property type="entry name" value="His_kinase_dom"/>
</dbReference>
<keyword evidence="10" id="KW-0547">Nucleotide-binding</keyword>
<dbReference type="PROSITE" id="PS50109">
    <property type="entry name" value="HIS_KIN"/>
    <property type="match status" value="1"/>
</dbReference>
<dbReference type="Gene3D" id="2.130.10.10">
    <property type="entry name" value="YVTN repeat-like/Quinoprotein amine dehydrogenase"/>
    <property type="match status" value="2"/>
</dbReference>
<feature type="domain" description="Response regulatory" evidence="9">
    <location>
        <begin position="1061"/>
        <end position="1178"/>
    </location>
</feature>
<feature type="modified residue" description="4-aspartylphosphate" evidence="6">
    <location>
        <position position="1110"/>
    </location>
</feature>
<keyword evidence="7" id="KW-0472">Membrane</keyword>
<protein>
    <recommendedName>
        <fullName evidence="2">histidine kinase</fullName>
        <ecNumber evidence="2">2.7.13.3</ecNumber>
    </recommendedName>
</protein>
<dbReference type="PANTHER" id="PTHR43047">
    <property type="entry name" value="TWO-COMPONENT HISTIDINE PROTEIN KINASE"/>
    <property type="match status" value="1"/>
</dbReference>
<dbReference type="PROSITE" id="PS50110">
    <property type="entry name" value="RESPONSE_REGULATORY"/>
    <property type="match status" value="1"/>
</dbReference>
<dbReference type="Gene3D" id="1.10.287.130">
    <property type="match status" value="1"/>
</dbReference>
<keyword evidence="11" id="KW-1185">Reference proteome</keyword>
<dbReference type="Pfam" id="PF00512">
    <property type="entry name" value="HisKA"/>
    <property type="match status" value="1"/>
</dbReference>
<dbReference type="InterPro" id="IPR003661">
    <property type="entry name" value="HisK_dim/P_dom"/>
</dbReference>
<dbReference type="Pfam" id="PF00072">
    <property type="entry name" value="Response_reg"/>
    <property type="match status" value="1"/>
</dbReference>
<dbReference type="Pfam" id="PF02518">
    <property type="entry name" value="HATPase_c"/>
    <property type="match status" value="1"/>
</dbReference>
<keyword evidence="10" id="KW-0067">ATP-binding</keyword>